<gene>
    <name evidence="2" type="ORF">BHM03_00013159</name>
</gene>
<feature type="region of interest" description="Disordered" evidence="1">
    <location>
        <begin position="1"/>
        <end position="74"/>
    </location>
</feature>
<proteinExistence type="predicted"/>
<reference evidence="2" key="1">
    <citation type="journal article" date="2018" name="Data Brief">
        <title>Genome sequence data from 17 accessions of Ensete ventricosum, a staple food crop for millions in Ethiopia.</title>
        <authorList>
            <person name="Yemataw Z."/>
            <person name="Muzemil S."/>
            <person name="Ambachew D."/>
            <person name="Tripathi L."/>
            <person name="Tesfaye K."/>
            <person name="Chala A."/>
            <person name="Farbos A."/>
            <person name="O'Neill P."/>
            <person name="Moore K."/>
            <person name="Grant M."/>
            <person name="Studholme D.J."/>
        </authorList>
    </citation>
    <scope>NUCLEOTIDE SEQUENCE [LARGE SCALE GENOMIC DNA]</scope>
    <source>
        <tissue evidence="2">Leaf</tissue>
    </source>
</reference>
<feature type="compositionally biased region" description="Basic and acidic residues" evidence="1">
    <location>
        <begin position="48"/>
        <end position="69"/>
    </location>
</feature>
<name>A0A445MDV8_ENSVE</name>
<organism evidence="2">
    <name type="scientific">Ensete ventricosum</name>
    <name type="common">Abyssinian banana</name>
    <name type="synonym">Musa ensete</name>
    <dbReference type="NCBI Taxonomy" id="4639"/>
    <lineage>
        <taxon>Eukaryota</taxon>
        <taxon>Viridiplantae</taxon>
        <taxon>Streptophyta</taxon>
        <taxon>Embryophyta</taxon>
        <taxon>Tracheophyta</taxon>
        <taxon>Spermatophyta</taxon>
        <taxon>Magnoliopsida</taxon>
        <taxon>Liliopsida</taxon>
        <taxon>Zingiberales</taxon>
        <taxon>Musaceae</taxon>
        <taxon>Ensete</taxon>
    </lineage>
</organism>
<protein>
    <submittedName>
        <fullName evidence="2">Uncharacterized protein</fullName>
    </submittedName>
</protein>
<accession>A0A445MDV8</accession>
<sequence length="127" mass="13878">MSTVRATVKGDIASPTAGRLDERRKKARAKQEISLGSSGQTSQVEEASSLHREDDSVTRPKRRKGDERMQQNASNLAPYLLLARKKATVHISIVGDGLSGNYIRKETLSAPSPMEVRMSRGSTSPLE</sequence>
<evidence type="ECO:0000256" key="1">
    <source>
        <dbReference type="SAM" id="MobiDB-lite"/>
    </source>
</evidence>
<feature type="compositionally biased region" description="Polar residues" evidence="1">
    <location>
        <begin position="34"/>
        <end position="46"/>
    </location>
</feature>
<dbReference type="AlphaFoldDB" id="A0A445MDV8"/>
<dbReference type="EMBL" id="KV875677">
    <property type="protein sequence ID" value="RZR72389.1"/>
    <property type="molecule type" value="Genomic_DNA"/>
</dbReference>
<dbReference type="Proteomes" id="UP000290560">
    <property type="component" value="Unassembled WGS sequence"/>
</dbReference>
<evidence type="ECO:0000313" key="2">
    <source>
        <dbReference type="EMBL" id="RZR72389.1"/>
    </source>
</evidence>